<dbReference type="SUPFAM" id="SSF81891">
    <property type="entry name" value="Poly A polymerase C-terminal region-like"/>
    <property type="match status" value="1"/>
</dbReference>
<dbReference type="EC" id="2.7.7.72" evidence="11"/>
<dbReference type="InterPro" id="IPR023068">
    <property type="entry name" value="CCA-adding_enz_firmicutes"/>
</dbReference>
<keyword evidence="3 11" id="KW-0819">tRNA processing</keyword>
<evidence type="ECO:0000259" key="13">
    <source>
        <dbReference type="Pfam" id="PF12627"/>
    </source>
</evidence>
<evidence type="ECO:0000259" key="12">
    <source>
        <dbReference type="Pfam" id="PF01743"/>
    </source>
</evidence>
<comment type="catalytic activity">
    <reaction evidence="11">
        <text>a tRNA precursor + 2 CTP + ATP = a tRNA with a 3' CCA end + 3 diphosphate</text>
        <dbReference type="Rhea" id="RHEA:14433"/>
        <dbReference type="Rhea" id="RHEA-COMP:10465"/>
        <dbReference type="Rhea" id="RHEA-COMP:10468"/>
        <dbReference type="ChEBI" id="CHEBI:30616"/>
        <dbReference type="ChEBI" id="CHEBI:33019"/>
        <dbReference type="ChEBI" id="CHEBI:37563"/>
        <dbReference type="ChEBI" id="CHEBI:74896"/>
        <dbReference type="ChEBI" id="CHEBI:83071"/>
        <dbReference type="EC" id="2.7.7.72"/>
    </reaction>
</comment>
<reference evidence="15 16" key="1">
    <citation type="journal article" date="2024" name="Int. J. Syst. Evol. Microbiol.">
        <title>Virgibacillus tibetensis sp. nov., isolated from salt lake on the Tibetan Plateau of China.</title>
        <authorList>
            <person name="Phurbu D."/>
            <person name="Liu Z.-X."/>
            <person name="Wang R."/>
            <person name="Zheng Y.-Y."/>
            <person name="Liu H.-C."/>
            <person name="Zhou Y.-G."/>
            <person name="Yu Y.-J."/>
            <person name="Li A.-H."/>
        </authorList>
    </citation>
    <scope>NUCLEOTIDE SEQUENCE [LARGE SCALE GENOMIC DNA]</scope>
    <source>
        <strain evidence="15 16">C22-A2</strain>
    </source>
</reference>
<accession>A0ABU6KCD7</accession>
<feature type="domain" description="CCA-adding enzyme C-terminal" evidence="14">
    <location>
        <begin position="257"/>
        <end position="396"/>
    </location>
</feature>
<feature type="binding site" evidence="11">
    <location>
        <position position="35"/>
    </location>
    <ligand>
        <name>ATP</name>
        <dbReference type="ChEBI" id="CHEBI:30616"/>
    </ligand>
</feature>
<evidence type="ECO:0000256" key="10">
    <source>
        <dbReference type="ARBA" id="ARBA00022884"/>
    </source>
</evidence>
<feature type="binding site" evidence="11">
    <location>
        <position position="159"/>
    </location>
    <ligand>
        <name>CTP</name>
        <dbReference type="ChEBI" id="CHEBI:37563"/>
    </ligand>
</feature>
<comment type="function">
    <text evidence="11">Catalyzes the addition and repair of the essential 3'-terminal CCA sequence in tRNAs without using a nucleic acid template. Adds these three nucleotides in the order of C, C, and A to the tRNA nucleotide-73, using CTP and ATP as substrates and producing inorganic pyrophosphate. tRNA 3'-terminal CCA addition is required both for tRNA processing and repair. Also involved in tRNA surveillance by mediating tandem CCA addition to generate a CCACCA at the 3' terminus of unstable tRNAs. While stable tRNAs receive only 3'-terminal CCA, unstable tRNAs are marked with CCACCA and rapidly degraded.</text>
</comment>
<evidence type="ECO:0000256" key="11">
    <source>
        <dbReference type="HAMAP-Rule" id="MF_01263"/>
    </source>
</evidence>
<evidence type="ECO:0000256" key="3">
    <source>
        <dbReference type="ARBA" id="ARBA00022694"/>
    </source>
</evidence>
<evidence type="ECO:0000256" key="7">
    <source>
        <dbReference type="ARBA" id="ARBA00022800"/>
    </source>
</evidence>
<evidence type="ECO:0000256" key="2">
    <source>
        <dbReference type="ARBA" id="ARBA00022679"/>
    </source>
</evidence>
<evidence type="ECO:0000256" key="6">
    <source>
        <dbReference type="ARBA" id="ARBA00022741"/>
    </source>
</evidence>
<dbReference type="NCBIfam" id="NF009814">
    <property type="entry name" value="PRK13299.1"/>
    <property type="match status" value="1"/>
</dbReference>
<dbReference type="SUPFAM" id="SSF81301">
    <property type="entry name" value="Nucleotidyltransferase"/>
    <property type="match status" value="1"/>
</dbReference>
<keyword evidence="10 11" id="KW-0694">RNA-binding</keyword>
<dbReference type="HAMAP" id="MF_01263">
    <property type="entry name" value="CCA_bact_type3"/>
    <property type="match status" value="1"/>
</dbReference>
<sequence>MVISMLPEPFQTATAILREIEQHHHQAFFVGGCVRDFLLKRPIGDIDIATSATPDLIQRIFEKVIPVGIEHGTVVVRYKKESYEVTTFRIDGTYSDSRHPDHVEFIDQLDKDLERRDFTINALAMDKSGAIIDLFASRADLQHKLIRTVGNGFDRFTEDPLRIIRALRFSSELGFQIDKETLFYMKKVKEAINNLAVERITTELGKFFAGKYVNNGITYLKDTEAYKHIPVFTKYPQIISLLPTHLKPLYSLGEVLALLHLLEPTVTVKEWVKEWKCSNQIKQEALQLVEACNHYKSNGINDWLVYQLSPAYYQGFIRLINTLFLKKQVSLQELISRMNNLPITSRTDIVIKGNDLIDLYPHAKRGPWLQQTITSIEKEIVAGNLKNDNYNIKEWIKCNPPEIN</sequence>
<comment type="catalytic activity">
    <reaction evidence="11">
        <text>a tRNA with a 3' CCA end + 2 CTP + ATP = a tRNA with a 3' CCACCA end + 3 diphosphate</text>
        <dbReference type="Rhea" id="RHEA:76235"/>
        <dbReference type="Rhea" id="RHEA-COMP:10468"/>
        <dbReference type="Rhea" id="RHEA-COMP:18655"/>
        <dbReference type="ChEBI" id="CHEBI:30616"/>
        <dbReference type="ChEBI" id="CHEBI:33019"/>
        <dbReference type="ChEBI" id="CHEBI:37563"/>
        <dbReference type="ChEBI" id="CHEBI:83071"/>
        <dbReference type="ChEBI" id="CHEBI:195187"/>
    </reaction>
</comment>
<evidence type="ECO:0000259" key="14">
    <source>
        <dbReference type="Pfam" id="PF13735"/>
    </source>
</evidence>
<keyword evidence="7 11" id="KW-0692">RNA repair</keyword>
<gene>
    <name evidence="11" type="primary">cca</name>
    <name evidence="15" type="ORF">QGM71_03125</name>
</gene>
<dbReference type="Gene3D" id="1.10.246.80">
    <property type="match status" value="1"/>
</dbReference>
<dbReference type="InterPro" id="IPR043519">
    <property type="entry name" value="NT_sf"/>
</dbReference>
<feature type="binding site" evidence="11">
    <location>
        <position position="32"/>
    </location>
    <ligand>
        <name>ATP</name>
        <dbReference type="ChEBI" id="CHEBI:30616"/>
    </ligand>
</feature>
<dbReference type="InterPro" id="IPR032828">
    <property type="entry name" value="PolyA_RNA-bd"/>
</dbReference>
<feature type="binding site" evidence="11">
    <location>
        <position position="35"/>
    </location>
    <ligand>
        <name>CTP</name>
        <dbReference type="ChEBI" id="CHEBI:37563"/>
    </ligand>
</feature>
<proteinExistence type="inferred from homology"/>
<dbReference type="CDD" id="cd05398">
    <property type="entry name" value="NT_ClassII-CCAase"/>
    <property type="match status" value="1"/>
</dbReference>
<dbReference type="InterPro" id="IPR002646">
    <property type="entry name" value="PolA_pol_head_dom"/>
</dbReference>
<comment type="similarity">
    <text evidence="11">Belongs to the tRNA nucleotidyltransferase/poly(A) polymerase family. Bacterial CCA-adding enzyme type 3 subfamily.</text>
</comment>
<comment type="miscellaneous">
    <text evidence="11">A single active site specifically recognizes both ATP and CTP and is responsible for their addition.</text>
</comment>
<feature type="binding site" evidence="11">
    <location>
        <position position="162"/>
    </location>
    <ligand>
        <name>CTP</name>
        <dbReference type="ChEBI" id="CHEBI:37563"/>
    </ligand>
</feature>
<feature type="binding site" evidence="11">
    <location>
        <position position="32"/>
    </location>
    <ligand>
        <name>CTP</name>
        <dbReference type="ChEBI" id="CHEBI:37563"/>
    </ligand>
</feature>
<keyword evidence="2 11" id="KW-0808">Transferase</keyword>
<evidence type="ECO:0000313" key="15">
    <source>
        <dbReference type="EMBL" id="MEC5422484.1"/>
    </source>
</evidence>
<dbReference type="PANTHER" id="PTHR46173:SF1">
    <property type="entry name" value="CCA TRNA NUCLEOTIDYLTRANSFERASE 1, MITOCHONDRIAL"/>
    <property type="match status" value="1"/>
</dbReference>
<feature type="binding site" evidence="11">
    <location>
        <position position="116"/>
    </location>
    <ligand>
        <name>ATP</name>
        <dbReference type="ChEBI" id="CHEBI:30616"/>
    </ligand>
</feature>
<feature type="binding site" evidence="11">
    <location>
        <position position="165"/>
    </location>
    <ligand>
        <name>CTP</name>
        <dbReference type="ChEBI" id="CHEBI:37563"/>
    </ligand>
</feature>
<dbReference type="PANTHER" id="PTHR46173">
    <property type="entry name" value="CCA TRNA NUCLEOTIDYLTRANSFERASE 1, MITOCHONDRIAL"/>
    <property type="match status" value="1"/>
</dbReference>
<feature type="binding site" evidence="11">
    <location>
        <position position="116"/>
    </location>
    <ligand>
        <name>CTP</name>
        <dbReference type="ChEBI" id="CHEBI:37563"/>
    </ligand>
</feature>
<name>A0ABU6KCD7_9BACI</name>
<dbReference type="Gene3D" id="1.10.3090.10">
    <property type="entry name" value="cca-adding enzyme, domain 2"/>
    <property type="match status" value="1"/>
</dbReference>
<dbReference type="Gene3D" id="3.30.460.10">
    <property type="entry name" value="Beta Polymerase, domain 2"/>
    <property type="match status" value="1"/>
</dbReference>
<feature type="binding site" evidence="11">
    <location>
        <position position="162"/>
    </location>
    <ligand>
        <name>ATP</name>
        <dbReference type="ChEBI" id="CHEBI:30616"/>
    </ligand>
</feature>
<keyword evidence="5 11" id="KW-0479">Metal-binding</keyword>
<evidence type="ECO:0000256" key="4">
    <source>
        <dbReference type="ARBA" id="ARBA00022695"/>
    </source>
</evidence>
<feature type="binding site" evidence="11">
    <location>
        <position position="168"/>
    </location>
    <ligand>
        <name>CTP</name>
        <dbReference type="ChEBI" id="CHEBI:37563"/>
    </ligand>
</feature>
<protein>
    <recommendedName>
        <fullName evidence="11">CCA-adding enzyme</fullName>
        <ecNumber evidence="11">2.7.7.72</ecNumber>
    </recommendedName>
    <alternativeName>
        <fullName evidence="11">CCA tRNA nucleotidyltransferase</fullName>
    </alternativeName>
    <alternativeName>
        <fullName evidence="11">tRNA CCA-pyrophosphorylase</fullName>
    </alternativeName>
    <alternativeName>
        <fullName evidence="11">tRNA adenylyl-/cytidylyl- transferase</fullName>
    </alternativeName>
    <alternativeName>
        <fullName evidence="11">tRNA nucleotidyltransferase</fullName>
    </alternativeName>
    <alternativeName>
        <fullName evidence="11">tRNA-NT</fullName>
    </alternativeName>
</protein>
<feature type="binding site" evidence="11">
    <location>
        <position position="165"/>
    </location>
    <ligand>
        <name>ATP</name>
        <dbReference type="ChEBI" id="CHEBI:30616"/>
    </ligand>
</feature>
<dbReference type="GO" id="GO:0004810">
    <property type="term" value="F:CCA tRNA nucleotidyltransferase activity"/>
    <property type="evidence" value="ECO:0007669"/>
    <property type="project" value="UniProtKB-EC"/>
</dbReference>
<dbReference type="Pfam" id="PF01743">
    <property type="entry name" value="PolyA_pol"/>
    <property type="match status" value="1"/>
</dbReference>
<keyword evidence="8 11" id="KW-0067">ATP-binding</keyword>
<evidence type="ECO:0000256" key="8">
    <source>
        <dbReference type="ARBA" id="ARBA00022840"/>
    </source>
</evidence>
<evidence type="ECO:0000256" key="1">
    <source>
        <dbReference type="ARBA" id="ARBA00001946"/>
    </source>
</evidence>
<dbReference type="EMBL" id="JARZFX010000001">
    <property type="protein sequence ID" value="MEC5422484.1"/>
    <property type="molecule type" value="Genomic_DNA"/>
</dbReference>
<keyword evidence="6 11" id="KW-0547">Nucleotide-binding</keyword>
<comment type="caution">
    <text evidence="15">The sequence shown here is derived from an EMBL/GenBank/DDBJ whole genome shotgun (WGS) entry which is preliminary data.</text>
</comment>
<feature type="binding site" evidence="11">
    <location>
        <position position="159"/>
    </location>
    <ligand>
        <name>ATP</name>
        <dbReference type="ChEBI" id="CHEBI:30616"/>
    </ligand>
</feature>
<keyword evidence="9 11" id="KW-0460">Magnesium</keyword>
<dbReference type="InterPro" id="IPR050264">
    <property type="entry name" value="Bact_CCA-adding_enz_type3_sf"/>
</dbReference>
<feature type="binding site" evidence="11">
    <location>
        <position position="47"/>
    </location>
    <ligand>
        <name>Mg(2+)</name>
        <dbReference type="ChEBI" id="CHEBI:18420"/>
    </ligand>
</feature>
<feature type="binding site" evidence="11">
    <location>
        <position position="168"/>
    </location>
    <ligand>
        <name>ATP</name>
        <dbReference type="ChEBI" id="CHEBI:30616"/>
    </ligand>
</feature>
<evidence type="ECO:0000313" key="16">
    <source>
        <dbReference type="Proteomes" id="UP001335737"/>
    </source>
</evidence>
<feature type="domain" description="tRNA nucleotidyltransferase/poly(A) polymerase RNA and SrmB- binding" evidence="13">
    <location>
        <begin position="174"/>
        <end position="232"/>
    </location>
</feature>
<keyword evidence="4 11" id="KW-0548">Nucleotidyltransferase</keyword>
<dbReference type="Pfam" id="PF13735">
    <property type="entry name" value="tRNA_NucTran2_2"/>
    <property type="match status" value="1"/>
</dbReference>
<feature type="domain" description="Poly A polymerase head" evidence="12">
    <location>
        <begin position="27"/>
        <end position="147"/>
    </location>
</feature>
<comment type="subunit">
    <text evidence="11">Homodimer.</text>
</comment>
<evidence type="ECO:0000256" key="9">
    <source>
        <dbReference type="ARBA" id="ARBA00022842"/>
    </source>
</evidence>
<organism evidence="15 16">
    <name type="scientific">Virgibacillus tibetensis</name>
    <dbReference type="NCBI Taxonomy" id="3042313"/>
    <lineage>
        <taxon>Bacteria</taxon>
        <taxon>Bacillati</taxon>
        <taxon>Bacillota</taxon>
        <taxon>Bacilli</taxon>
        <taxon>Bacillales</taxon>
        <taxon>Bacillaceae</taxon>
        <taxon>Virgibacillus</taxon>
    </lineage>
</organism>
<dbReference type="InterPro" id="IPR032810">
    <property type="entry name" value="CCA-adding_enz_C"/>
</dbReference>
<comment type="cofactor">
    <cofactor evidence="1 11">
        <name>Mg(2+)</name>
        <dbReference type="ChEBI" id="CHEBI:18420"/>
    </cofactor>
</comment>
<feature type="binding site" evidence="11">
    <location>
        <position position="45"/>
    </location>
    <ligand>
        <name>Mg(2+)</name>
        <dbReference type="ChEBI" id="CHEBI:18420"/>
    </ligand>
</feature>
<evidence type="ECO:0000256" key="5">
    <source>
        <dbReference type="ARBA" id="ARBA00022723"/>
    </source>
</evidence>
<dbReference type="Pfam" id="PF12627">
    <property type="entry name" value="PolyA_pol_RNAbd"/>
    <property type="match status" value="1"/>
</dbReference>
<keyword evidence="16" id="KW-1185">Reference proteome</keyword>
<dbReference type="Proteomes" id="UP001335737">
    <property type="component" value="Unassembled WGS sequence"/>
</dbReference>